<evidence type="ECO:0000259" key="4">
    <source>
        <dbReference type="Pfam" id="PF13458"/>
    </source>
</evidence>
<evidence type="ECO:0000256" key="1">
    <source>
        <dbReference type="ARBA" id="ARBA00010062"/>
    </source>
</evidence>
<dbReference type="Pfam" id="PF13458">
    <property type="entry name" value="Peripla_BP_6"/>
    <property type="match status" value="1"/>
</dbReference>
<proteinExistence type="inferred from homology"/>
<dbReference type="InterPro" id="IPR028082">
    <property type="entry name" value="Peripla_BP_I"/>
</dbReference>
<feature type="domain" description="Leucine-binding protein" evidence="4">
    <location>
        <begin position="36"/>
        <end position="388"/>
    </location>
</feature>
<protein>
    <submittedName>
        <fullName evidence="5">Branched-chain amino acid transport system substrate-binding protein</fullName>
    </submittedName>
</protein>
<evidence type="ECO:0000256" key="3">
    <source>
        <dbReference type="SAM" id="SignalP"/>
    </source>
</evidence>
<keyword evidence="6" id="KW-1185">Reference proteome</keyword>
<evidence type="ECO:0000313" key="6">
    <source>
        <dbReference type="Proteomes" id="UP000318141"/>
    </source>
</evidence>
<feature type="chain" id="PRO_5022018965" evidence="3">
    <location>
        <begin position="35"/>
        <end position="397"/>
    </location>
</feature>
<accession>A0A562BGY0</accession>
<keyword evidence="2 3" id="KW-0732">Signal</keyword>
<evidence type="ECO:0000313" key="5">
    <source>
        <dbReference type="EMBL" id="TWG84219.1"/>
    </source>
</evidence>
<dbReference type="SUPFAM" id="SSF53822">
    <property type="entry name" value="Periplasmic binding protein-like I"/>
    <property type="match status" value="1"/>
</dbReference>
<feature type="signal peptide" evidence="3">
    <location>
        <begin position="1"/>
        <end position="34"/>
    </location>
</feature>
<comment type="similarity">
    <text evidence="1">Belongs to the leucine-binding protein family.</text>
</comment>
<dbReference type="EMBL" id="VLJN01000021">
    <property type="protein sequence ID" value="TWG84219.1"/>
    <property type="molecule type" value="Genomic_DNA"/>
</dbReference>
<comment type="caution">
    <text evidence="5">The sequence shown here is derived from an EMBL/GenBank/DDBJ whole genome shotgun (WGS) entry which is preliminary data.</text>
</comment>
<gene>
    <name evidence="5" type="ORF">L602_002800000180</name>
</gene>
<name>A0A562BGY0_9BURK</name>
<dbReference type="Proteomes" id="UP000318141">
    <property type="component" value="Unassembled WGS sequence"/>
</dbReference>
<evidence type="ECO:0000256" key="2">
    <source>
        <dbReference type="ARBA" id="ARBA00022729"/>
    </source>
</evidence>
<dbReference type="PANTHER" id="PTHR30483:SF38">
    <property type="entry name" value="BLR7848 PROTEIN"/>
    <property type="match status" value="1"/>
</dbReference>
<dbReference type="AlphaFoldDB" id="A0A562BGY0"/>
<organism evidence="5 6">
    <name type="scientific">Cupriavidus gilardii J11</name>
    <dbReference type="NCBI Taxonomy" id="936133"/>
    <lineage>
        <taxon>Bacteria</taxon>
        <taxon>Pseudomonadati</taxon>
        <taxon>Pseudomonadota</taxon>
        <taxon>Betaproteobacteria</taxon>
        <taxon>Burkholderiales</taxon>
        <taxon>Burkholderiaceae</taxon>
        <taxon>Cupriavidus</taxon>
    </lineage>
</organism>
<sequence length="397" mass="42936">MPRSPAFPPLFPALRSLCATAIASIAALSTPSHADIRVGIDVSTTGPAASIGIPSKNTVLMWPPTLGGQKAEYIVLDDGSDPAAAVRNVRKLISEEKVDVIVGPNITPTALAALDAVSEGETPMVALAASAAIIEPQTDPKRRWAFKMPQNDSHMATVLTEYMSNHGVRTVGFIGFADAYGESWWREFSKLAEIRKIRVVANERFSRNDTSVTGQVLKLMAANPDAILIAGAGTPSVLPQKTLGERGYKGKVYQTHGIATWEFLRVGGKDVEGTLFPTGPVVVARQLPDNHPVKRVALDFVTRYEAKYGPNTITQFAGDAWGAWQLLDDAARRALKTGAKPGTREFRHAMRDALETTTNLTIPNGVLNLNPRDHQGFDQRSRVMGVIRNGRFAYAGE</sequence>
<dbReference type="InterPro" id="IPR028081">
    <property type="entry name" value="Leu-bd"/>
</dbReference>
<dbReference type="InterPro" id="IPR051010">
    <property type="entry name" value="BCAA_transport"/>
</dbReference>
<dbReference type="PANTHER" id="PTHR30483">
    <property type="entry name" value="LEUCINE-SPECIFIC-BINDING PROTEIN"/>
    <property type="match status" value="1"/>
</dbReference>
<dbReference type="CDD" id="cd06333">
    <property type="entry name" value="PBP1_ABC_RPA1789-like"/>
    <property type="match status" value="1"/>
</dbReference>
<reference evidence="5 6" key="1">
    <citation type="submission" date="2019-07" db="EMBL/GenBank/DDBJ databases">
        <title>Genome sequencing of lignin-degrading bacterial isolates.</title>
        <authorList>
            <person name="Gladden J."/>
        </authorList>
    </citation>
    <scope>NUCLEOTIDE SEQUENCE [LARGE SCALE GENOMIC DNA]</scope>
    <source>
        <strain evidence="5 6">J11</strain>
    </source>
</reference>
<dbReference type="Gene3D" id="3.40.50.2300">
    <property type="match status" value="2"/>
</dbReference>
<dbReference type="OrthoDB" id="5290698at2"/>